<organism evidence="1 2">
    <name type="scientific">Nonomuraea maritima</name>
    <dbReference type="NCBI Taxonomy" id="683260"/>
    <lineage>
        <taxon>Bacteria</taxon>
        <taxon>Bacillati</taxon>
        <taxon>Actinomycetota</taxon>
        <taxon>Actinomycetes</taxon>
        <taxon>Streptosporangiales</taxon>
        <taxon>Streptosporangiaceae</taxon>
        <taxon>Nonomuraea</taxon>
    </lineage>
</organism>
<accession>A0A1G8WND2</accession>
<dbReference type="Proteomes" id="UP000198683">
    <property type="component" value="Unassembled WGS sequence"/>
</dbReference>
<protein>
    <submittedName>
        <fullName evidence="1">HEXXH motif-containing protein</fullName>
    </submittedName>
</protein>
<dbReference type="AlphaFoldDB" id="A0A1G8WND2"/>
<dbReference type="OrthoDB" id="796761at2"/>
<reference evidence="1 2" key="1">
    <citation type="submission" date="2016-10" db="EMBL/GenBank/DDBJ databases">
        <authorList>
            <person name="de Groot N.N."/>
        </authorList>
    </citation>
    <scope>NUCLEOTIDE SEQUENCE [LARGE SCALE GENOMIC DNA]</scope>
    <source>
        <strain evidence="1 2">CGMCC 4.5681</strain>
    </source>
</reference>
<evidence type="ECO:0000313" key="1">
    <source>
        <dbReference type="EMBL" id="SDJ79671.1"/>
    </source>
</evidence>
<dbReference type="EMBL" id="FNFB01000003">
    <property type="protein sequence ID" value="SDJ79671.1"/>
    <property type="molecule type" value="Genomic_DNA"/>
</dbReference>
<dbReference type="NCBIfam" id="TIGR04267">
    <property type="entry name" value="mod_HExxH"/>
    <property type="match status" value="1"/>
</dbReference>
<keyword evidence="2" id="KW-1185">Reference proteome</keyword>
<dbReference type="STRING" id="683260.SAMN05421874_103237"/>
<name>A0A1G8WND2_9ACTN</name>
<proteinExistence type="predicted"/>
<dbReference type="InterPro" id="IPR026337">
    <property type="entry name" value="AKG_HExxH"/>
</dbReference>
<evidence type="ECO:0000313" key="2">
    <source>
        <dbReference type="Proteomes" id="UP000198683"/>
    </source>
</evidence>
<dbReference type="RefSeq" id="WP_090761265.1">
    <property type="nucleotide sequence ID" value="NZ_FNFB01000003.1"/>
</dbReference>
<sequence>MNLTEHRVPVDMFTDLATGGGGPETIEWLARGQYSKHLLLVRGVLDAAKQGGHPAEAAVRRAYDLLDAVQREHPEAVDAVLRHPSVGAWARHTIRTLDVPEQLAALAAAAAIRAGITCEVDVPVIDGFLTLPSLGQVTVTGSAATVHCSAEGAEVSAGGQIVRLDENVPGWYGLRPLSAEAAGVRLDVVVDDVDPYRAPGLSNARGRLTEHESRHWQHLLDDGWHLLAGHHRVAAQEVASAIRVFTPLSAPAQGLSSATSRETFGCIALSTPPDGHALAVTLVHETAHAKLSAVLDIVALTEPDDGSLHYAPWRPDPRPIGGLLQGAYAYLAVTDFWRRQRHQEEGEEAVRAGAEFARWRDGARQVGRTILDSGRLTAPGEHFVELMVARLDAWADERVDAASLELAKDAADRHRSLWRERNAPGR</sequence>
<gene>
    <name evidence="1" type="ORF">SAMN05421874_103237</name>
</gene>